<accession>A0A832H0J2</accession>
<dbReference type="SMART" id="SM00487">
    <property type="entry name" value="DEXDc"/>
    <property type="match status" value="1"/>
</dbReference>
<dbReference type="CDD" id="cd18795">
    <property type="entry name" value="SF2_C_Ski2"/>
    <property type="match status" value="1"/>
</dbReference>
<dbReference type="PANTHER" id="PTHR12131">
    <property type="entry name" value="ATP-DEPENDENT RNA AND DNA HELICASE"/>
    <property type="match status" value="1"/>
</dbReference>
<evidence type="ECO:0000256" key="3">
    <source>
        <dbReference type="ARBA" id="ARBA00022806"/>
    </source>
</evidence>
<dbReference type="SMART" id="SM01142">
    <property type="entry name" value="DSHCT"/>
    <property type="match status" value="1"/>
</dbReference>
<dbReference type="GO" id="GO:0016787">
    <property type="term" value="F:hydrolase activity"/>
    <property type="evidence" value="ECO:0007669"/>
    <property type="project" value="UniProtKB-KW"/>
</dbReference>
<name>A0A832H0J2_9CYAN</name>
<evidence type="ECO:0000313" key="9">
    <source>
        <dbReference type="EMBL" id="HGW93870.1"/>
    </source>
</evidence>
<dbReference type="GO" id="GO:0004386">
    <property type="term" value="F:helicase activity"/>
    <property type="evidence" value="ECO:0007669"/>
    <property type="project" value="UniProtKB-KW"/>
</dbReference>
<keyword evidence="2" id="KW-0378">Hydrolase</keyword>
<dbReference type="InterPro" id="IPR014001">
    <property type="entry name" value="Helicase_ATP-bd"/>
</dbReference>
<keyword evidence="1" id="KW-0547">Nucleotide-binding</keyword>
<evidence type="ECO:0000256" key="1">
    <source>
        <dbReference type="ARBA" id="ARBA00022741"/>
    </source>
</evidence>
<protein>
    <submittedName>
        <fullName evidence="9">RNA helicase</fullName>
    </submittedName>
</protein>
<dbReference type="Gene3D" id="1.10.3380.30">
    <property type="match status" value="1"/>
</dbReference>
<dbReference type="InterPro" id="IPR001650">
    <property type="entry name" value="Helicase_C-like"/>
</dbReference>
<evidence type="ECO:0000259" key="8">
    <source>
        <dbReference type="PROSITE" id="PS51194"/>
    </source>
</evidence>
<dbReference type="PROSITE" id="PS51194">
    <property type="entry name" value="HELICASE_CTER"/>
    <property type="match status" value="1"/>
</dbReference>
<dbReference type="InterPro" id="IPR012961">
    <property type="entry name" value="Ski2/MTR4_C"/>
</dbReference>
<dbReference type="SUPFAM" id="SSF52540">
    <property type="entry name" value="P-loop containing nucleoside triphosphate hydrolases"/>
    <property type="match status" value="1"/>
</dbReference>
<dbReference type="Pfam" id="PF08148">
    <property type="entry name" value="DSHCT"/>
    <property type="match status" value="1"/>
</dbReference>
<feature type="region of interest" description="Disordered" evidence="6">
    <location>
        <begin position="224"/>
        <end position="247"/>
    </location>
</feature>
<evidence type="ECO:0000256" key="6">
    <source>
        <dbReference type="SAM" id="MobiDB-lite"/>
    </source>
</evidence>
<gene>
    <name evidence="9" type="ORF">ENR47_06260</name>
</gene>
<organism evidence="9">
    <name type="scientific">Oscillatoriales cyanobacterium SpSt-402</name>
    <dbReference type="NCBI Taxonomy" id="2282168"/>
    <lineage>
        <taxon>Bacteria</taxon>
        <taxon>Bacillati</taxon>
        <taxon>Cyanobacteriota</taxon>
        <taxon>Cyanophyceae</taxon>
        <taxon>Oscillatoriophycideae</taxon>
        <taxon>Oscillatoriales</taxon>
    </lineage>
</organism>
<evidence type="ECO:0000256" key="5">
    <source>
        <dbReference type="SAM" id="Coils"/>
    </source>
</evidence>
<dbReference type="GO" id="GO:0055087">
    <property type="term" value="C:Ski complex"/>
    <property type="evidence" value="ECO:0007669"/>
    <property type="project" value="TreeGrafter"/>
</dbReference>
<dbReference type="PANTHER" id="PTHR12131:SF1">
    <property type="entry name" value="ATP-DEPENDENT RNA HELICASE SUPV3L1, MITOCHONDRIAL-RELATED"/>
    <property type="match status" value="1"/>
</dbReference>
<dbReference type="GO" id="GO:0070478">
    <property type="term" value="P:nuclear-transcribed mRNA catabolic process, 3'-5' exonucleolytic nonsense-mediated decay"/>
    <property type="evidence" value="ECO:0007669"/>
    <property type="project" value="TreeGrafter"/>
</dbReference>
<reference evidence="9" key="1">
    <citation type="journal article" date="2020" name="mSystems">
        <title>Genome- and Community-Level Interaction Insights into Carbon Utilization and Element Cycling Functions of Hydrothermarchaeota in Hydrothermal Sediment.</title>
        <authorList>
            <person name="Zhou Z."/>
            <person name="Liu Y."/>
            <person name="Xu W."/>
            <person name="Pan J."/>
            <person name="Luo Z.H."/>
            <person name="Li M."/>
        </authorList>
    </citation>
    <scope>NUCLEOTIDE SEQUENCE [LARGE SCALE GENOMIC DNA]</scope>
    <source>
        <strain evidence="9">SpSt-402</strain>
    </source>
</reference>
<dbReference type="GO" id="GO:0005524">
    <property type="term" value="F:ATP binding"/>
    <property type="evidence" value="ECO:0007669"/>
    <property type="project" value="UniProtKB-KW"/>
</dbReference>
<evidence type="ECO:0000256" key="2">
    <source>
        <dbReference type="ARBA" id="ARBA00022801"/>
    </source>
</evidence>
<evidence type="ECO:0000259" key="7">
    <source>
        <dbReference type="PROSITE" id="PS51192"/>
    </source>
</evidence>
<keyword evidence="4" id="KW-0067">ATP-binding</keyword>
<dbReference type="InterPro" id="IPR011545">
    <property type="entry name" value="DEAD/DEAH_box_helicase_dom"/>
</dbReference>
<dbReference type="GO" id="GO:0003676">
    <property type="term" value="F:nucleic acid binding"/>
    <property type="evidence" value="ECO:0007669"/>
    <property type="project" value="InterPro"/>
</dbReference>
<dbReference type="InterPro" id="IPR027417">
    <property type="entry name" value="P-loop_NTPase"/>
</dbReference>
<sequence>MGVISPTTSGLDLNHLFPFQLDEFQQRAIAALEAGRSVVVCAPTGSGKTLIGEYAIYRALARDRRVFYTTPLKALSNQKLRDFREIFGTNQVGLLTGDVSINRDAPILVMTTEIFRNMLYGTPIGEVGTSLVGVEAVVLDECHYMNDRQRGTVWEESIIYCPPDIQLVALSATVDNSEQLTDWIHQVHGPTELIYSDFRPVPLRFHYCTPKGLFPLLDDNQKRINPRLKPKGGQGGRVGKKSPRQESPSLAYVVSQLQQRDMLPAIYFIFSRRGCDQAVNNLGDMSLVNKDESTRLKEQIDDFLGRNPEAGRAGQVEPLYRGIAAHHAGLLPAWKGLVEELFQQGLIKVVFATETLAAGINMPARTTVISSLSKRTDLGHRLLNASEFLQMAGRAGRRGMDILGHVVTVQTPFEGAREAAYLATAGADPLVSQFTPSYGMVLNLLQTHTLEEAQELIERSFGQYLATLYLRPQQDAIAHLEAELAQLQAQVESVDWELLAQYEKLQERLKEERRLLKILQSQANDVRMQDMAMSLSFSVAGTILSLKGQYVQVQEPISAVLVTKTAGAGQFPYLVCLGQDNRWYVATVSDVVDLQVEIPRIAAVDDLVPPAEMPLKPGQSRKGNETTGEIAQRIPAPSPLVDSAPEVHTQQQRMQEVEAQIQNHPVHRWGNRGTILKRQKRIQSIHTELQDRREKLDRQAHRYWEAFLDLIDILRSFGCLEELVPTKLGQVIAAIRGDNELWLGLALTSSEFDDLEPHHFAAACAALVTEVSRPDSWTRYDLPSPVEEALGGLRSVRHSLFKLQRRYQVVLPIWLEYDFVGLVEQWALGSDWLVLCENTSLDEGDIVRILRRTLDFLSQIPHVPHLPDGLKRNSMRAIQLIDRFPVSGVVE</sequence>
<proteinExistence type="predicted"/>
<keyword evidence="5" id="KW-0175">Coiled coil</keyword>
<dbReference type="AlphaFoldDB" id="A0A832H0J2"/>
<dbReference type="InterPro" id="IPR050699">
    <property type="entry name" value="RNA-DNA_Helicase"/>
</dbReference>
<dbReference type="Pfam" id="PF00271">
    <property type="entry name" value="Helicase_C"/>
    <property type="match status" value="1"/>
</dbReference>
<comment type="caution">
    <text evidence="9">The sequence shown here is derived from an EMBL/GenBank/DDBJ whole genome shotgun (WGS) entry which is preliminary data.</text>
</comment>
<dbReference type="Gene3D" id="3.40.50.300">
    <property type="entry name" value="P-loop containing nucleotide triphosphate hydrolases"/>
    <property type="match status" value="2"/>
</dbReference>
<dbReference type="EMBL" id="DSRD01000404">
    <property type="protein sequence ID" value="HGW93870.1"/>
    <property type="molecule type" value="Genomic_DNA"/>
</dbReference>
<evidence type="ECO:0000256" key="4">
    <source>
        <dbReference type="ARBA" id="ARBA00022840"/>
    </source>
</evidence>
<feature type="coiled-coil region" evidence="5">
    <location>
        <begin position="470"/>
        <end position="529"/>
    </location>
</feature>
<dbReference type="SMART" id="SM00490">
    <property type="entry name" value="HELICc"/>
    <property type="match status" value="1"/>
</dbReference>
<keyword evidence="3 9" id="KW-0347">Helicase</keyword>
<dbReference type="Pfam" id="PF00270">
    <property type="entry name" value="DEAD"/>
    <property type="match status" value="1"/>
</dbReference>
<dbReference type="PROSITE" id="PS51192">
    <property type="entry name" value="HELICASE_ATP_BIND_1"/>
    <property type="match status" value="1"/>
</dbReference>
<feature type="domain" description="Helicase ATP-binding" evidence="7">
    <location>
        <begin position="29"/>
        <end position="192"/>
    </location>
</feature>
<feature type="domain" description="Helicase C-terminal" evidence="8">
    <location>
        <begin position="274"/>
        <end position="445"/>
    </location>
</feature>